<sequence>MSESMLLYCPPAPPRRESLFGRRLCENGNAELMDLTAVKANITETATAELPVIGSSTYTKTISSPLVKAGYDTMSTGIPYGWRLIGYWAS</sequence>
<evidence type="ECO:0000313" key="1">
    <source>
        <dbReference type="EMBL" id="OJJ46182.1"/>
    </source>
</evidence>
<dbReference type="AlphaFoldDB" id="A0A1L9SG89"/>
<keyword evidence="2" id="KW-1185">Reference proteome</keyword>
<dbReference type="RefSeq" id="XP_022580692.1">
    <property type="nucleotide sequence ID" value="XM_022728029.1"/>
</dbReference>
<proteinExistence type="predicted"/>
<dbReference type="VEuPathDB" id="FungiDB:ASPZODRAFT_26064"/>
<gene>
    <name evidence="1" type="ORF">ASPZODRAFT_26064</name>
</gene>
<name>A0A1L9SG89_9EURO</name>
<reference evidence="2" key="1">
    <citation type="journal article" date="2017" name="Genome Biol.">
        <title>Comparative genomics reveals high biological diversity and specific adaptations in the industrially and medically important fungal genus Aspergillus.</title>
        <authorList>
            <person name="de Vries R.P."/>
            <person name="Riley R."/>
            <person name="Wiebenga A."/>
            <person name="Aguilar-Osorio G."/>
            <person name="Amillis S."/>
            <person name="Uchima C.A."/>
            <person name="Anderluh G."/>
            <person name="Asadollahi M."/>
            <person name="Askin M."/>
            <person name="Barry K."/>
            <person name="Battaglia E."/>
            <person name="Bayram O."/>
            <person name="Benocci T."/>
            <person name="Braus-Stromeyer S.A."/>
            <person name="Caldana C."/>
            <person name="Canovas D."/>
            <person name="Cerqueira G.C."/>
            <person name="Chen F."/>
            <person name="Chen W."/>
            <person name="Choi C."/>
            <person name="Clum A."/>
            <person name="Dos Santos R.A."/>
            <person name="Damasio A.R."/>
            <person name="Diallinas G."/>
            <person name="Emri T."/>
            <person name="Fekete E."/>
            <person name="Flipphi M."/>
            <person name="Freyberg S."/>
            <person name="Gallo A."/>
            <person name="Gournas C."/>
            <person name="Habgood R."/>
            <person name="Hainaut M."/>
            <person name="Harispe M.L."/>
            <person name="Henrissat B."/>
            <person name="Hilden K.S."/>
            <person name="Hope R."/>
            <person name="Hossain A."/>
            <person name="Karabika E."/>
            <person name="Karaffa L."/>
            <person name="Karanyi Z."/>
            <person name="Krasevec N."/>
            <person name="Kuo A."/>
            <person name="Kusch H."/>
            <person name="LaButti K."/>
            <person name="Lagendijk E.L."/>
            <person name="Lapidus A."/>
            <person name="Levasseur A."/>
            <person name="Lindquist E."/>
            <person name="Lipzen A."/>
            <person name="Logrieco A.F."/>
            <person name="MacCabe A."/>
            <person name="Maekelae M.R."/>
            <person name="Malavazi I."/>
            <person name="Melin P."/>
            <person name="Meyer V."/>
            <person name="Mielnichuk N."/>
            <person name="Miskei M."/>
            <person name="Molnar A.P."/>
            <person name="Mule G."/>
            <person name="Ngan C.Y."/>
            <person name="Orejas M."/>
            <person name="Orosz E."/>
            <person name="Ouedraogo J.P."/>
            <person name="Overkamp K.M."/>
            <person name="Park H.-S."/>
            <person name="Perrone G."/>
            <person name="Piumi F."/>
            <person name="Punt P.J."/>
            <person name="Ram A.F."/>
            <person name="Ramon A."/>
            <person name="Rauscher S."/>
            <person name="Record E."/>
            <person name="Riano-Pachon D.M."/>
            <person name="Robert V."/>
            <person name="Roehrig J."/>
            <person name="Ruller R."/>
            <person name="Salamov A."/>
            <person name="Salih N.S."/>
            <person name="Samson R.A."/>
            <person name="Sandor E."/>
            <person name="Sanguinetti M."/>
            <person name="Schuetze T."/>
            <person name="Sepcic K."/>
            <person name="Shelest E."/>
            <person name="Sherlock G."/>
            <person name="Sophianopoulou V."/>
            <person name="Squina F.M."/>
            <person name="Sun H."/>
            <person name="Susca A."/>
            <person name="Todd R.B."/>
            <person name="Tsang A."/>
            <person name="Unkles S.E."/>
            <person name="van de Wiele N."/>
            <person name="van Rossen-Uffink D."/>
            <person name="Oliveira J.V."/>
            <person name="Vesth T.C."/>
            <person name="Visser J."/>
            <person name="Yu J.-H."/>
            <person name="Zhou M."/>
            <person name="Andersen M.R."/>
            <person name="Archer D.B."/>
            <person name="Baker S.E."/>
            <person name="Benoit I."/>
            <person name="Brakhage A.A."/>
            <person name="Braus G.H."/>
            <person name="Fischer R."/>
            <person name="Frisvad J.C."/>
            <person name="Goldman G.H."/>
            <person name="Houbraken J."/>
            <person name="Oakley B."/>
            <person name="Pocsi I."/>
            <person name="Scazzocchio C."/>
            <person name="Seiboth B."/>
            <person name="vanKuyk P.A."/>
            <person name="Wortman J."/>
            <person name="Dyer P.S."/>
            <person name="Grigoriev I.V."/>
        </authorList>
    </citation>
    <scope>NUCLEOTIDE SEQUENCE [LARGE SCALE GENOMIC DNA]</scope>
    <source>
        <strain evidence="2">CBS 506.65</strain>
    </source>
</reference>
<dbReference type="EMBL" id="KV878343">
    <property type="protein sequence ID" value="OJJ46182.1"/>
    <property type="molecule type" value="Genomic_DNA"/>
</dbReference>
<dbReference type="GeneID" id="34614493"/>
<organism evidence="1 2">
    <name type="scientific">Penicilliopsis zonata CBS 506.65</name>
    <dbReference type="NCBI Taxonomy" id="1073090"/>
    <lineage>
        <taxon>Eukaryota</taxon>
        <taxon>Fungi</taxon>
        <taxon>Dikarya</taxon>
        <taxon>Ascomycota</taxon>
        <taxon>Pezizomycotina</taxon>
        <taxon>Eurotiomycetes</taxon>
        <taxon>Eurotiomycetidae</taxon>
        <taxon>Eurotiales</taxon>
        <taxon>Aspergillaceae</taxon>
        <taxon>Penicilliopsis</taxon>
    </lineage>
</organism>
<accession>A0A1L9SG89</accession>
<dbReference type="Proteomes" id="UP000184188">
    <property type="component" value="Unassembled WGS sequence"/>
</dbReference>
<evidence type="ECO:0000313" key="2">
    <source>
        <dbReference type="Proteomes" id="UP000184188"/>
    </source>
</evidence>
<protein>
    <submittedName>
        <fullName evidence="1">Uncharacterized protein</fullName>
    </submittedName>
</protein>